<feature type="compositionally biased region" description="Polar residues" evidence="1">
    <location>
        <begin position="240"/>
        <end position="249"/>
    </location>
</feature>
<accession>A0A0M0JXN3</accession>
<gene>
    <name evidence="2" type="ORF">Ctob_006605</name>
</gene>
<dbReference type="Proteomes" id="UP000037460">
    <property type="component" value="Unassembled WGS sequence"/>
</dbReference>
<sequence>MFDADTGTPMWKNNSQLTREIQALVNKKPKGMGPTALTGESPELYVGLKYDIGQYFVRIRDLVCEHVPANVCPPSDCTITLKMFPQFVNALTGPRLTKDVKPSKCANARNEKAMLAWTDALASFRKNPKIATFGITRNELDRQFSAFHRFSPLTSEFDCSIPRLPYAFSEVNMLSTYTDAQTRIEDCWAGARGAAKCLADALKLVGLTPEPMGDAGTTHMSVSNLDDEVADGQKKDERQNSVSKRSCSTDPDAIFIPLPNGDVEIKI</sequence>
<proteinExistence type="predicted"/>
<protein>
    <submittedName>
        <fullName evidence="2">Uncharacterized protein</fullName>
    </submittedName>
</protein>
<feature type="region of interest" description="Disordered" evidence="1">
    <location>
        <begin position="228"/>
        <end position="249"/>
    </location>
</feature>
<reference evidence="3" key="1">
    <citation type="journal article" date="2015" name="PLoS Genet.">
        <title>Genome Sequence and Transcriptome Analyses of Chrysochromulina tobin: Metabolic Tools for Enhanced Algal Fitness in the Prominent Order Prymnesiales (Haptophyceae).</title>
        <authorList>
            <person name="Hovde B.T."/>
            <person name="Deodato C.R."/>
            <person name="Hunsperger H.M."/>
            <person name="Ryken S.A."/>
            <person name="Yost W."/>
            <person name="Jha R.K."/>
            <person name="Patterson J."/>
            <person name="Monnat R.J. Jr."/>
            <person name="Barlow S.B."/>
            <person name="Starkenburg S.R."/>
            <person name="Cattolico R.A."/>
        </authorList>
    </citation>
    <scope>NUCLEOTIDE SEQUENCE</scope>
    <source>
        <strain evidence="3">CCMP291</strain>
    </source>
</reference>
<evidence type="ECO:0000313" key="3">
    <source>
        <dbReference type="Proteomes" id="UP000037460"/>
    </source>
</evidence>
<organism evidence="2 3">
    <name type="scientific">Chrysochromulina tobinii</name>
    <dbReference type="NCBI Taxonomy" id="1460289"/>
    <lineage>
        <taxon>Eukaryota</taxon>
        <taxon>Haptista</taxon>
        <taxon>Haptophyta</taxon>
        <taxon>Prymnesiophyceae</taxon>
        <taxon>Prymnesiales</taxon>
        <taxon>Chrysochromulinaceae</taxon>
        <taxon>Chrysochromulina</taxon>
    </lineage>
</organism>
<evidence type="ECO:0000256" key="1">
    <source>
        <dbReference type="SAM" id="MobiDB-lite"/>
    </source>
</evidence>
<keyword evidence="3" id="KW-1185">Reference proteome</keyword>
<name>A0A0M0JXN3_9EUKA</name>
<evidence type="ECO:0000313" key="2">
    <source>
        <dbReference type="EMBL" id="KOO31047.1"/>
    </source>
</evidence>
<dbReference type="AlphaFoldDB" id="A0A0M0JXN3"/>
<dbReference type="EMBL" id="JWZX01002097">
    <property type="protein sequence ID" value="KOO31047.1"/>
    <property type="molecule type" value="Genomic_DNA"/>
</dbReference>
<comment type="caution">
    <text evidence="2">The sequence shown here is derived from an EMBL/GenBank/DDBJ whole genome shotgun (WGS) entry which is preliminary data.</text>
</comment>